<reference evidence="2" key="1">
    <citation type="journal article" date="2018" name="BMC Genomics">
        <title>Genomic insights into host adaptation between the wheat stripe rust pathogen (Puccinia striiformis f. sp. tritici) and the barley stripe rust pathogen (Puccinia striiformis f. sp. hordei).</title>
        <authorList>
            <person name="Xia C."/>
            <person name="Wang M."/>
            <person name="Yin C."/>
            <person name="Cornejo O.E."/>
            <person name="Hulbert S.H."/>
            <person name="Chen X."/>
        </authorList>
    </citation>
    <scope>NUCLEOTIDE SEQUENCE [LARGE SCALE GENOMIC DNA]</scope>
    <source>
        <strain evidence="2">93-210</strain>
    </source>
</reference>
<dbReference type="Proteomes" id="UP001060170">
    <property type="component" value="Chromosome 11"/>
</dbReference>
<proteinExistence type="predicted"/>
<evidence type="ECO:0000313" key="1">
    <source>
        <dbReference type="EMBL" id="KAI7943555.1"/>
    </source>
</evidence>
<reference evidence="2" key="2">
    <citation type="journal article" date="2018" name="Mol. Plant Microbe Interact.">
        <title>Genome sequence resources for the wheat stripe rust pathogen (Puccinia striiformis f. sp. tritici) and the barley stripe rust pathogen (Puccinia striiformis f. sp. hordei).</title>
        <authorList>
            <person name="Xia C."/>
            <person name="Wang M."/>
            <person name="Yin C."/>
            <person name="Cornejo O.E."/>
            <person name="Hulbert S.H."/>
            <person name="Chen X."/>
        </authorList>
    </citation>
    <scope>NUCLEOTIDE SEQUENCE [LARGE SCALE GENOMIC DNA]</scope>
    <source>
        <strain evidence="2">93-210</strain>
    </source>
</reference>
<name>A0ACC0E3A2_9BASI</name>
<sequence length="220" mass="24975">MVSPAHHERHSRRPEHRLQAAARFLRTNTTRATDEELANNAATKRQTPEVHMEEESAPGGHEAARIESRWAEMLTQLNNITAPAAIIPRETLPKALSRLDAIEEEAGFNPDDSAGLPINDENLSQPLDDAGEDEWEDIDNDEHEHKHKHKHEPTNSDPAGKGDWYPFKNKLVIHVQCCHERCTIRYVKYSPYATYASRVGPRFGRPGYKSGNSYRPLSRN</sequence>
<keyword evidence="2" id="KW-1185">Reference proteome</keyword>
<evidence type="ECO:0000313" key="2">
    <source>
        <dbReference type="Proteomes" id="UP001060170"/>
    </source>
</evidence>
<reference evidence="1 2" key="3">
    <citation type="journal article" date="2022" name="Microbiol. Spectr.">
        <title>Folding features and dynamics of 3D genome architecture in plant fungal pathogens.</title>
        <authorList>
            <person name="Xia C."/>
        </authorList>
    </citation>
    <scope>NUCLEOTIDE SEQUENCE [LARGE SCALE GENOMIC DNA]</scope>
    <source>
        <strain evidence="1 2">93-210</strain>
    </source>
</reference>
<organism evidence="1 2">
    <name type="scientific">Puccinia striiformis f. sp. tritici</name>
    <dbReference type="NCBI Taxonomy" id="168172"/>
    <lineage>
        <taxon>Eukaryota</taxon>
        <taxon>Fungi</taxon>
        <taxon>Dikarya</taxon>
        <taxon>Basidiomycota</taxon>
        <taxon>Pucciniomycotina</taxon>
        <taxon>Pucciniomycetes</taxon>
        <taxon>Pucciniales</taxon>
        <taxon>Pucciniaceae</taxon>
        <taxon>Puccinia</taxon>
    </lineage>
</organism>
<protein>
    <submittedName>
        <fullName evidence="1">Uncharacterized protein</fullName>
    </submittedName>
</protein>
<gene>
    <name evidence="1" type="ORF">MJO28_011083</name>
</gene>
<comment type="caution">
    <text evidence="1">The sequence shown here is derived from an EMBL/GenBank/DDBJ whole genome shotgun (WGS) entry which is preliminary data.</text>
</comment>
<dbReference type="EMBL" id="CM045875">
    <property type="protein sequence ID" value="KAI7943555.1"/>
    <property type="molecule type" value="Genomic_DNA"/>
</dbReference>
<accession>A0ACC0E3A2</accession>